<accession>X1FP74</accession>
<evidence type="ECO:0000313" key="1">
    <source>
        <dbReference type="EMBL" id="GAH34325.1"/>
    </source>
</evidence>
<dbReference type="EMBL" id="BARU01009236">
    <property type="protein sequence ID" value="GAH34325.1"/>
    <property type="molecule type" value="Genomic_DNA"/>
</dbReference>
<comment type="caution">
    <text evidence="1">The sequence shown here is derived from an EMBL/GenBank/DDBJ whole genome shotgun (WGS) entry which is preliminary data.</text>
</comment>
<reference evidence="1" key="1">
    <citation type="journal article" date="2014" name="Front. Microbiol.">
        <title>High frequency of phylogenetically diverse reductive dehalogenase-homologous genes in deep subseafloor sedimentary metagenomes.</title>
        <authorList>
            <person name="Kawai M."/>
            <person name="Futagami T."/>
            <person name="Toyoda A."/>
            <person name="Takaki Y."/>
            <person name="Nishi S."/>
            <person name="Hori S."/>
            <person name="Arai W."/>
            <person name="Tsubouchi T."/>
            <person name="Morono Y."/>
            <person name="Uchiyama I."/>
            <person name="Ito T."/>
            <person name="Fujiyama A."/>
            <person name="Inagaki F."/>
            <person name="Takami H."/>
        </authorList>
    </citation>
    <scope>NUCLEOTIDE SEQUENCE</scope>
    <source>
        <strain evidence="1">Expedition CK06-06</strain>
    </source>
</reference>
<organism evidence="1">
    <name type="scientific">marine sediment metagenome</name>
    <dbReference type="NCBI Taxonomy" id="412755"/>
    <lineage>
        <taxon>unclassified sequences</taxon>
        <taxon>metagenomes</taxon>
        <taxon>ecological metagenomes</taxon>
    </lineage>
</organism>
<proteinExistence type="predicted"/>
<dbReference type="AlphaFoldDB" id="X1FP74"/>
<feature type="non-terminal residue" evidence="1">
    <location>
        <position position="1"/>
    </location>
</feature>
<name>X1FP74_9ZZZZ</name>
<sequence>NSMIHPLIVNELQALTLWRRGAIKADAIKPHLQKLGFDDPAILGLMELVETRLDPATITRIYNRDRPKWNKLWKDLYDQGLTSDRINIYKELADIIPPLSDMVRFADFGSFDPEIIEMWREFYDAPSWMAEPMALLGVTGEWANKYWFSHWIQPGRYELGELHARELVDDTIVKNAYRTMGYSSYWQERLLELVKRPWTRVDVRRMWDMGTINEEQLRKAYHWLGYYDEWLDGMVLWTKVYVAFPDLMARFKNGWIDEGGVRSELATLGMPEERIETMIQTKIKKAQPERVEGERDLTKAEIYAGVKKGVFTWAEGLTMLQDLGYDADEAEAILKIRVGAL</sequence>
<protein>
    <submittedName>
        <fullName evidence="1">Uncharacterized protein</fullName>
    </submittedName>
</protein>
<feature type="non-terminal residue" evidence="1">
    <location>
        <position position="341"/>
    </location>
</feature>
<gene>
    <name evidence="1" type="ORF">S03H2_17858</name>
</gene>